<evidence type="ECO:0000256" key="1">
    <source>
        <dbReference type="SAM" id="MobiDB-lite"/>
    </source>
</evidence>
<dbReference type="EMBL" id="JAJFAZ020000001">
    <property type="protein sequence ID" value="KAI5352792.1"/>
    <property type="molecule type" value="Genomic_DNA"/>
</dbReference>
<dbReference type="InterPro" id="IPR054722">
    <property type="entry name" value="PolX-like_BBD"/>
</dbReference>
<evidence type="ECO:0000313" key="4">
    <source>
        <dbReference type="Proteomes" id="UP001054821"/>
    </source>
</evidence>
<feature type="region of interest" description="Disordered" evidence="1">
    <location>
        <begin position="163"/>
        <end position="184"/>
    </location>
</feature>
<proteinExistence type="predicted"/>
<protein>
    <recommendedName>
        <fullName evidence="2">Retrovirus-related Pol polyprotein from transposon TNT 1-94-like beta-barrel domain-containing protein</fullName>
    </recommendedName>
</protein>
<organism evidence="3 4">
    <name type="scientific">Prunus dulcis</name>
    <name type="common">Almond</name>
    <name type="synonym">Amygdalus dulcis</name>
    <dbReference type="NCBI Taxonomy" id="3755"/>
    <lineage>
        <taxon>Eukaryota</taxon>
        <taxon>Viridiplantae</taxon>
        <taxon>Streptophyta</taxon>
        <taxon>Embryophyta</taxon>
        <taxon>Tracheophyta</taxon>
        <taxon>Spermatophyta</taxon>
        <taxon>Magnoliopsida</taxon>
        <taxon>eudicotyledons</taxon>
        <taxon>Gunneridae</taxon>
        <taxon>Pentapetalae</taxon>
        <taxon>rosids</taxon>
        <taxon>fabids</taxon>
        <taxon>Rosales</taxon>
        <taxon>Rosaceae</taxon>
        <taxon>Amygdaloideae</taxon>
        <taxon>Amygdaleae</taxon>
        <taxon>Prunus</taxon>
    </lineage>
</organism>
<dbReference type="Pfam" id="PF22936">
    <property type="entry name" value="Pol_BBD"/>
    <property type="match status" value="1"/>
</dbReference>
<comment type="caution">
    <text evidence="3">The sequence shown here is derived from an EMBL/GenBank/DDBJ whole genome shotgun (WGS) entry which is preliminary data.</text>
</comment>
<dbReference type="AlphaFoldDB" id="A0AAD4ZR43"/>
<reference evidence="3 4" key="1">
    <citation type="journal article" date="2022" name="G3 (Bethesda)">
        <title>Whole-genome sequence and methylome profiling of the almond [Prunus dulcis (Mill.) D.A. Webb] cultivar 'Nonpareil'.</title>
        <authorList>
            <person name="D'Amico-Willman K.M."/>
            <person name="Ouma W.Z."/>
            <person name="Meulia T."/>
            <person name="Sideli G.M."/>
            <person name="Gradziel T.M."/>
            <person name="Fresnedo-Ramirez J."/>
        </authorList>
    </citation>
    <scope>NUCLEOTIDE SEQUENCE [LARGE SCALE GENOMIC DNA]</scope>
    <source>
        <strain evidence="3">Clone GOH B32 T37-40</strain>
    </source>
</reference>
<feature type="domain" description="Retrovirus-related Pol polyprotein from transposon TNT 1-94-like beta-barrel" evidence="2">
    <location>
        <begin position="37"/>
        <end position="107"/>
    </location>
</feature>
<dbReference type="Proteomes" id="UP001054821">
    <property type="component" value="Chromosome 1"/>
</dbReference>
<name>A0AAD4ZR43_PRUDU</name>
<sequence>MRRGKSWSRGALAQYDIILRETTGSDLVPKEGVGCAVLRKKDYFDTFHECKDGNLFMGDGYPCKVEGFGTVKIIMYVGVVHTIGDVAYVPKMRKNLISLGRLDSLGCKYFVAGEAMEITRGGLILMKGRKCGGLYCWDGSAMKISMGCCWKREAVTSFQGRDNGERIKPVGGDEGASGPSFEAN</sequence>
<evidence type="ECO:0000259" key="2">
    <source>
        <dbReference type="Pfam" id="PF22936"/>
    </source>
</evidence>
<keyword evidence="4" id="KW-1185">Reference proteome</keyword>
<accession>A0AAD4ZR43</accession>
<gene>
    <name evidence="3" type="ORF">L3X38_005684</name>
</gene>
<evidence type="ECO:0000313" key="3">
    <source>
        <dbReference type="EMBL" id="KAI5352792.1"/>
    </source>
</evidence>